<dbReference type="RefSeq" id="WP_184152880.1">
    <property type="nucleotide sequence ID" value="NZ_JACHKA010000001.1"/>
</dbReference>
<dbReference type="EMBL" id="JACHKA010000001">
    <property type="protein sequence ID" value="MBB5985936.1"/>
    <property type="molecule type" value="Genomic_DNA"/>
</dbReference>
<dbReference type="Proteomes" id="UP001138540">
    <property type="component" value="Unassembled WGS sequence"/>
</dbReference>
<protein>
    <submittedName>
        <fullName evidence="1">Uncharacterized protein</fullName>
    </submittedName>
</protein>
<reference evidence="1 2" key="1">
    <citation type="submission" date="2020-08" db="EMBL/GenBank/DDBJ databases">
        <title>Exploring microbial biodiversity for novel pathways involved in the catabolism of aromatic compounds derived from lignin.</title>
        <authorList>
            <person name="Elkins J."/>
        </authorList>
    </citation>
    <scope>NUCLEOTIDE SEQUENCE [LARGE SCALE GENOMIC DNA]</scope>
    <source>
        <strain evidence="1 2">B1D3A</strain>
    </source>
</reference>
<proteinExistence type="predicted"/>
<sequence length="421" mass="46482">MADDLARVRYPFPHNWANQYRVKWEYLTEIITSEAGVEQRIALRSTPRRSISTSVQANQADFRKFMRIVAAAQNLPLVAPDRSWSTTVSDSASAGAISFQCASVDRLYIGQEILIGEGAEAQLAVIDDITGLTVIVVDPLGAIAADTPVYGAVTAQWPQQFSARASTNNLIEADLEFRVMPLKERDVPSSPGATFNGREVFPFNVNWAGAVEIDFSWPTVSIDYERGAVAVFRPIDFPSFTPKGQYLFASSADALAFVDFFKRMKGQRTAFYKPNETEDMRLVGTVSIGDSNFFVEGVELANDFSGHPVFNAVQIDLNDGSTLRRNITIIVTSFSNSRLTVDVPFDRAFGAADVRKISWLLYSRFATDGIEMSFETDQVAKSSVAIRSLPAPTDEFADLRSTLEGDDRETVPGDDRVVFTI</sequence>
<evidence type="ECO:0000313" key="1">
    <source>
        <dbReference type="EMBL" id="MBB5985936.1"/>
    </source>
</evidence>
<organism evidence="1 2">
    <name type="scientific">Sphingobium lignivorans</name>
    <dbReference type="NCBI Taxonomy" id="2735886"/>
    <lineage>
        <taxon>Bacteria</taxon>
        <taxon>Pseudomonadati</taxon>
        <taxon>Pseudomonadota</taxon>
        <taxon>Alphaproteobacteria</taxon>
        <taxon>Sphingomonadales</taxon>
        <taxon>Sphingomonadaceae</taxon>
        <taxon>Sphingobium</taxon>
    </lineage>
</organism>
<comment type="caution">
    <text evidence="1">The sequence shown here is derived from an EMBL/GenBank/DDBJ whole genome shotgun (WGS) entry which is preliminary data.</text>
</comment>
<keyword evidence="2" id="KW-1185">Reference proteome</keyword>
<accession>A0ABR6NF93</accession>
<evidence type="ECO:0000313" key="2">
    <source>
        <dbReference type="Proteomes" id="UP001138540"/>
    </source>
</evidence>
<gene>
    <name evidence="1" type="ORF">HNP60_001910</name>
</gene>
<name>A0ABR6NF93_9SPHN</name>